<keyword evidence="1" id="KW-0812">Transmembrane</keyword>
<dbReference type="RefSeq" id="WP_150276592.1">
    <property type="nucleotide sequence ID" value="NZ_BMFF01000002.1"/>
</dbReference>
<gene>
    <name evidence="2" type="ORF">GCM10007418_14030</name>
</gene>
<organism evidence="2 3">
    <name type="scientific">Halopseudomonas salina</name>
    <dbReference type="NCBI Taxonomy" id="1323744"/>
    <lineage>
        <taxon>Bacteria</taxon>
        <taxon>Pseudomonadati</taxon>
        <taxon>Pseudomonadota</taxon>
        <taxon>Gammaproteobacteria</taxon>
        <taxon>Pseudomonadales</taxon>
        <taxon>Pseudomonadaceae</taxon>
        <taxon>Halopseudomonas</taxon>
    </lineage>
</organism>
<dbReference type="EMBL" id="BMFF01000002">
    <property type="protein sequence ID" value="GGC95692.1"/>
    <property type="molecule type" value="Genomic_DNA"/>
</dbReference>
<feature type="transmembrane region" description="Helical" evidence="1">
    <location>
        <begin position="35"/>
        <end position="56"/>
    </location>
</feature>
<proteinExistence type="predicted"/>
<keyword evidence="3" id="KW-1185">Reference proteome</keyword>
<sequence>MRKLILLERCEYGERGNNQCYSNQGRSQMTLRKKFVLTLTVVLLSFIAATVIFSSVTQGKWIHDQALAEATHRKNEAARLLGLTDSIMSERVKNSMQLLIQRGMTIGDPSLGQPVSVGTASPPELQLGGQPQANNFALVDGLRKLWAGLQLSFLAKVTTSYEFLPT</sequence>
<name>A0ABQ1PEI1_9GAMM</name>
<evidence type="ECO:0000313" key="2">
    <source>
        <dbReference type="EMBL" id="GGC95692.1"/>
    </source>
</evidence>
<evidence type="ECO:0008006" key="4">
    <source>
        <dbReference type="Google" id="ProtNLM"/>
    </source>
</evidence>
<evidence type="ECO:0000256" key="1">
    <source>
        <dbReference type="SAM" id="Phobius"/>
    </source>
</evidence>
<keyword evidence="1" id="KW-1133">Transmembrane helix</keyword>
<comment type="caution">
    <text evidence="2">The sequence shown here is derived from an EMBL/GenBank/DDBJ whole genome shotgun (WGS) entry which is preliminary data.</text>
</comment>
<evidence type="ECO:0000313" key="3">
    <source>
        <dbReference type="Proteomes" id="UP000638188"/>
    </source>
</evidence>
<protein>
    <recommendedName>
        <fullName evidence="4">Methyl-accepting chemotaxis protein</fullName>
    </recommendedName>
</protein>
<keyword evidence="1" id="KW-0472">Membrane</keyword>
<accession>A0ABQ1PEI1</accession>
<dbReference type="Proteomes" id="UP000638188">
    <property type="component" value="Unassembled WGS sequence"/>
</dbReference>
<reference evidence="3" key="1">
    <citation type="journal article" date="2019" name="Int. J. Syst. Evol. Microbiol.">
        <title>The Global Catalogue of Microorganisms (GCM) 10K type strain sequencing project: providing services to taxonomists for standard genome sequencing and annotation.</title>
        <authorList>
            <consortium name="The Broad Institute Genomics Platform"/>
            <consortium name="The Broad Institute Genome Sequencing Center for Infectious Disease"/>
            <person name="Wu L."/>
            <person name="Ma J."/>
        </authorList>
    </citation>
    <scope>NUCLEOTIDE SEQUENCE [LARGE SCALE GENOMIC DNA]</scope>
    <source>
        <strain evidence="3">CGMCC 1.12482</strain>
    </source>
</reference>